<feature type="signal peptide" evidence="2">
    <location>
        <begin position="1"/>
        <end position="24"/>
    </location>
</feature>
<proteinExistence type="predicted"/>
<protein>
    <submittedName>
        <fullName evidence="3">Uncharacterized protein</fullName>
    </submittedName>
</protein>
<evidence type="ECO:0000313" key="3">
    <source>
        <dbReference type="EMBL" id="MEO2217315.1"/>
    </source>
</evidence>
<gene>
    <name evidence="3" type="ORF">ABGV49_09645</name>
</gene>
<organism evidence="3 4">
    <name type="scientific">Chromobacterium vaccinii</name>
    <dbReference type="NCBI Taxonomy" id="1108595"/>
    <lineage>
        <taxon>Bacteria</taxon>
        <taxon>Pseudomonadati</taxon>
        <taxon>Pseudomonadota</taxon>
        <taxon>Betaproteobacteria</taxon>
        <taxon>Neisseriales</taxon>
        <taxon>Chromobacteriaceae</taxon>
        <taxon>Chromobacterium</taxon>
    </lineage>
</organism>
<feature type="compositionally biased region" description="Basic and acidic residues" evidence="1">
    <location>
        <begin position="67"/>
        <end position="84"/>
    </location>
</feature>
<name>A0ABV0FB63_9NEIS</name>
<accession>A0ABV0FB63</accession>
<dbReference type="Proteomes" id="UP001455709">
    <property type="component" value="Unassembled WGS sequence"/>
</dbReference>
<feature type="chain" id="PRO_5046631700" evidence="2">
    <location>
        <begin position="25"/>
        <end position="120"/>
    </location>
</feature>
<feature type="region of interest" description="Disordered" evidence="1">
    <location>
        <begin position="67"/>
        <end position="101"/>
    </location>
</feature>
<keyword evidence="2" id="KW-0732">Signal</keyword>
<sequence>MHSVKKICGSLLLVGIVFANSVYADTISVPCDQYVKITGNKLACRAIPVVKLQKEEWDTALEQAKLRDSGEADLPPWKRTDKSASKGKKQAAKEAEAQPDLSVQCQLPPWRREEGVKCPS</sequence>
<dbReference type="RefSeq" id="WP_347370531.1">
    <property type="nucleotide sequence ID" value="NZ_JBDOJC010000001.1"/>
</dbReference>
<evidence type="ECO:0000256" key="1">
    <source>
        <dbReference type="SAM" id="MobiDB-lite"/>
    </source>
</evidence>
<evidence type="ECO:0000256" key="2">
    <source>
        <dbReference type="SAM" id="SignalP"/>
    </source>
</evidence>
<keyword evidence="4" id="KW-1185">Reference proteome</keyword>
<comment type="caution">
    <text evidence="3">The sequence shown here is derived from an EMBL/GenBank/DDBJ whole genome shotgun (WGS) entry which is preliminary data.</text>
</comment>
<reference evidence="3 4" key="1">
    <citation type="submission" date="2024-05" db="EMBL/GenBank/DDBJ databases">
        <authorList>
            <person name="De Oliveira J.P."/>
            <person name="Noriler S.A."/>
            <person name="De Oliveira A.G."/>
            <person name="Sipoli D.S."/>
        </authorList>
    </citation>
    <scope>NUCLEOTIDE SEQUENCE [LARGE SCALE GENOMIC DNA]</scope>
    <source>
        <strain evidence="3 4">LABIM189</strain>
    </source>
</reference>
<dbReference type="EMBL" id="JBDOJC010000001">
    <property type="protein sequence ID" value="MEO2217315.1"/>
    <property type="molecule type" value="Genomic_DNA"/>
</dbReference>
<evidence type="ECO:0000313" key="4">
    <source>
        <dbReference type="Proteomes" id="UP001455709"/>
    </source>
</evidence>